<feature type="domain" description="3D" evidence="4">
    <location>
        <begin position="342"/>
        <end position="401"/>
    </location>
</feature>
<dbReference type="InterPro" id="IPR036908">
    <property type="entry name" value="RlpA-like_sf"/>
</dbReference>
<dbReference type="CDD" id="cd22786">
    <property type="entry name" value="DPBB_YuiC-like"/>
    <property type="match status" value="1"/>
</dbReference>
<evidence type="ECO:0000313" key="6">
    <source>
        <dbReference type="EMBL" id="RKQ29648.1"/>
    </source>
</evidence>
<evidence type="ECO:0000256" key="2">
    <source>
        <dbReference type="SAM" id="Coils"/>
    </source>
</evidence>
<dbReference type="EMBL" id="RBZP01000022">
    <property type="protein sequence ID" value="RKQ29648.1"/>
    <property type="molecule type" value="Genomic_DNA"/>
</dbReference>
<keyword evidence="7" id="KW-1185">Reference proteome</keyword>
<feature type="compositionally biased region" description="Basic and acidic residues" evidence="3">
    <location>
        <begin position="253"/>
        <end position="308"/>
    </location>
</feature>
<dbReference type="RefSeq" id="WP_121205802.1">
    <property type="nucleotide sequence ID" value="NZ_RBZP01000022.1"/>
</dbReference>
<evidence type="ECO:0000313" key="7">
    <source>
        <dbReference type="Proteomes" id="UP000269301"/>
    </source>
</evidence>
<dbReference type="InterPro" id="IPR057309">
    <property type="entry name" value="PcsB_CC"/>
</dbReference>
<comment type="caution">
    <text evidence="6">The sequence shown here is derived from an EMBL/GenBank/DDBJ whole genome shotgun (WGS) entry which is preliminary data.</text>
</comment>
<dbReference type="Proteomes" id="UP000269301">
    <property type="component" value="Unassembled WGS sequence"/>
</dbReference>
<dbReference type="PANTHER" id="PTHR39160">
    <property type="entry name" value="CELL WALL-BINDING PROTEIN YOCH"/>
    <property type="match status" value="1"/>
</dbReference>
<sequence>MKKKLTVITLATAMVIGNPFHNSYSHAESTDDLKDIQEQREDIQKNLSSAEGKIAGILEEMEDLNTEIERVNQVLTEKQTQIEETEKDIDRTVSDIKFLQEEIKELETSIERRHEILKNRMASYQETGGSISYLEVIFGSSSFGDFISRVNSVNKIVESDASLMKQLENDIKKVEENKEKALQKLAELNTMKVEQEETLASITEEKQNIERNKAALESKQHELASLVEELETKDSNLASVEKEVKEQIAAAQREAEKKAKEEAKAQRASTDKTTKSEKKENSNLEHKSEVKESSKSSESPEEKQEEDAKVITVTATAYTVDCAGCTGITSTGINLKKNPNSKVIAVDPSVIPLGTLVHVEGYGYAIAGDVGSAIKGNKIDVYVPTRQRALSWGVRKVKVTIQ</sequence>
<evidence type="ECO:0000256" key="3">
    <source>
        <dbReference type="SAM" id="MobiDB-lite"/>
    </source>
</evidence>
<dbReference type="Pfam" id="PF06725">
    <property type="entry name" value="3D"/>
    <property type="match status" value="1"/>
</dbReference>
<dbReference type="GO" id="GO:0019867">
    <property type="term" value="C:outer membrane"/>
    <property type="evidence" value="ECO:0007669"/>
    <property type="project" value="InterPro"/>
</dbReference>
<feature type="domain" description="Peptidoglycan hydrolase PcsB coiled-coil" evidence="5">
    <location>
        <begin position="103"/>
        <end position="176"/>
    </location>
</feature>
<evidence type="ECO:0000256" key="1">
    <source>
        <dbReference type="ARBA" id="ARBA00022729"/>
    </source>
</evidence>
<dbReference type="SUPFAM" id="SSF57997">
    <property type="entry name" value="Tropomyosin"/>
    <property type="match status" value="1"/>
</dbReference>
<dbReference type="SUPFAM" id="SSF50685">
    <property type="entry name" value="Barwin-like endoglucanases"/>
    <property type="match status" value="1"/>
</dbReference>
<dbReference type="PANTHER" id="PTHR39160:SF6">
    <property type="entry name" value="CELL WALL-BINDING PROTEIN YOCH"/>
    <property type="match status" value="1"/>
</dbReference>
<dbReference type="Gene3D" id="6.10.250.3150">
    <property type="match status" value="1"/>
</dbReference>
<keyword evidence="1" id="KW-0732">Signal</keyword>
<feature type="region of interest" description="Disordered" evidence="3">
    <location>
        <begin position="251"/>
        <end position="308"/>
    </location>
</feature>
<protein>
    <submittedName>
        <fullName evidence="6">Uncharacterized protein</fullName>
    </submittedName>
</protein>
<feature type="coiled-coil region" evidence="2">
    <location>
        <begin position="26"/>
        <end position="116"/>
    </location>
</feature>
<dbReference type="Pfam" id="PF24568">
    <property type="entry name" value="CC_PcsB"/>
    <property type="match status" value="1"/>
</dbReference>
<dbReference type="GO" id="GO:0009254">
    <property type="term" value="P:peptidoglycan turnover"/>
    <property type="evidence" value="ECO:0007669"/>
    <property type="project" value="InterPro"/>
</dbReference>
<gene>
    <name evidence="6" type="ORF">D8M06_17090</name>
</gene>
<dbReference type="OrthoDB" id="9813368at2"/>
<keyword evidence="2" id="KW-0175">Coiled coil</keyword>
<dbReference type="InterPro" id="IPR051933">
    <property type="entry name" value="Resuscitation_pf_RpfB"/>
</dbReference>
<reference evidence="6 7" key="1">
    <citation type="journal article" date="2016" name="Int. J. Syst. Evol. Microbiol.">
        <title>Oceanobacillus halophilus sp. nov., a novel moderately halophilic bacterium from a hypersaline lake.</title>
        <authorList>
            <person name="Amoozegar M.A."/>
            <person name="Bagheri M."/>
            <person name="Makhdoumi A."/>
            <person name="Nikou M.M."/>
            <person name="Fazeli S.A.S."/>
            <person name="Schumann P."/>
            <person name="Sproer C."/>
            <person name="Sanchez-Porro C."/>
            <person name="Ventosa A."/>
        </authorList>
    </citation>
    <scope>NUCLEOTIDE SEQUENCE [LARGE SCALE GENOMIC DNA]</scope>
    <source>
        <strain evidence="6 7">DSM 23996</strain>
    </source>
</reference>
<name>A0A494ZTS1_9BACI</name>
<accession>A0A494ZTS1</accession>
<proteinExistence type="predicted"/>
<evidence type="ECO:0000259" key="5">
    <source>
        <dbReference type="Pfam" id="PF24568"/>
    </source>
</evidence>
<dbReference type="AlphaFoldDB" id="A0A494ZTS1"/>
<dbReference type="InterPro" id="IPR010611">
    <property type="entry name" value="3D_dom"/>
</dbReference>
<organism evidence="6 7">
    <name type="scientific">Oceanobacillus halophilus</name>
    <dbReference type="NCBI Taxonomy" id="930130"/>
    <lineage>
        <taxon>Bacteria</taxon>
        <taxon>Bacillati</taxon>
        <taxon>Bacillota</taxon>
        <taxon>Bacilli</taxon>
        <taxon>Bacillales</taxon>
        <taxon>Bacillaceae</taxon>
        <taxon>Oceanobacillus</taxon>
    </lineage>
</organism>
<dbReference type="GO" id="GO:0004553">
    <property type="term" value="F:hydrolase activity, hydrolyzing O-glycosyl compounds"/>
    <property type="evidence" value="ECO:0007669"/>
    <property type="project" value="InterPro"/>
</dbReference>
<evidence type="ECO:0000259" key="4">
    <source>
        <dbReference type="Pfam" id="PF06725"/>
    </source>
</evidence>